<reference evidence="2" key="1">
    <citation type="submission" date="2020-07" db="EMBL/GenBank/DDBJ databases">
        <authorList>
            <person name="Nieuwenhuis M."/>
            <person name="Van De Peppel L.J.J."/>
        </authorList>
    </citation>
    <scope>NUCLEOTIDE SEQUENCE</scope>
    <source>
        <strain evidence="2">AP01</strain>
        <tissue evidence="2">Mycelium</tissue>
    </source>
</reference>
<feature type="compositionally biased region" description="Basic residues" evidence="1">
    <location>
        <begin position="1"/>
        <end position="11"/>
    </location>
</feature>
<feature type="region of interest" description="Disordered" evidence="1">
    <location>
        <begin position="1"/>
        <end position="22"/>
    </location>
</feature>
<gene>
    <name evidence="2" type="ORF">DXG03_004242</name>
</gene>
<reference evidence="2" key="2">
    <citation type="submission" date="2021-10" db="EMBL/GenBank/DDBJ databases">
        <title>Phylogenomics reveals ancestral predisposition of the termite-cultivated fungus Termitomyces towards a domesticated lifestyle.</title>
        <authorList>
            <person name="Auxier B."/>
            <person name="Grum-Grzhimaylo A."/>
            <person name="Cardenas M.E."/>
            <person name="Lodge J.D."/>
            <person name="Laessoe T."/>
            <person name="Pedersen O."/>
            <person name="Smith M.E."/>
            <person name="Kuyper T.W."/>
            <person name="Franco-Molano E.A."/>
            <person name="Baroni T.J."/>
            <person name="Aanen D.K."/>
        </authorList>
    </citation>
    <scope>NUCLEOTIDE SEQUENCE</scope>
    <source>
        <strain evidence="2">AP01</strain>
        <tissue evidence="2">Mycelium</tissue>
    </source>
</reference>
<organism evidence="2 3">
    <name type="scientific">Asterophora parasitica</name>
    <dbReference type="NCBI Taxonomy" id="117018"/>
    <lineage>
        <taxon>Eukaryota</taxon>
        <taxon>Fungi</taxon>
        <taxon>Dikarya</taxon>
        <taxon>Basidiomycota</taxon>
        <taxon>Agaricomycotina</taxon>
        <taxon>Agaricomycetes</taxon>
        <taxon>Agaricomycetidae</taxon>
        <taxon>Agaricales</taxon>
        <taxon>Tricholomatineae</taxon>
        <taxon>Lyophyllaceae</taxon>
        <taxon>Asterophora</taxon>
    </lineage>
</organism>
<dbReference type="EMBL" id="JABCKV010000025">
    <property type="protein sequence ID" value="KAG5646188.1"/>
    <property type="molecule type" value="Genomic_DNA"/>
</dbReference>
<evidence type="ECO:0000313" key="2">
    <source>
        <dbReference type="EMBL" id="KAG5646188.1"/>
    </source>
</evidence>
<dbReference type="Proteomes" id="UP000775547">
    <property type="component" value="Unassembled WGS sequence"/>
</dbReference>
<accession>A0A9P7GCI2</accession>
<proteinExistence type="predicted"/>
<evidence type="ECO:0000256" key="1">
    <source>
        <dbReference type="SAM" id="MobiDB-lite"/>
    </source>
</evidence>
<feature type="compositionally biased region" description="Basic and acidic residues" evidence="1">
    <location>
        <begin position="208"/>
        <end position="219"/>
    </location>
</feature>
<comment type="caution">
    <text evidence="2">The sequence shown here is derived from an EMBL/GenBank/DDBJ whole genome shotgun (WGS) entry which is preliminary data.</text>
</comment>
<evidence type="ECO:0000313" key="3">
    <source>
        <dbReference type="Proteomes" id="UP000775547"/>
    </source>
</evidence>
<protein>
    <submittedName>
        <fullName evidence="2">Uncharacterized protein</fullName>
    </submittedName>
</protein>
<name>A0A9P7GCI2_9AGAR</name>
<feature type="region of interest" description="Disordered" evidence="1">
    <location>
        <begin position="188"/>
        <end position="235"/>
    </location>
</feature>
<keyword evidence="3" id="KW-1185">Reference proteome</keyword>
<dbReference type="AlphaFoldDB" id="A0A9P7GCI2"/>
<dbReference type="OrthoDB" id="3187054at2759"/>
<sequence length="258" mass="27980">MAPHPILKRASRPGPPLAVHFPPSPSLTTHTFTAYSSSYYDRSPIVVDANSCAMPERGCPGRTYTLDEPAPPSPSPNRRHLSCSGRDLHPRALAARASASTSHLLPPLIPDLSSESDESDGFASPFLPSFTPTNTTTHIHGLAIPTERYSPSPSYDFDVDPYAAPPVSPNVLSFLPHAPYSPYAHQYHETFVPDDPPTPKPRRRRERKHDPSRSPDRIPDAPPASPSSKRAAALTKSLAARHAVSAFRIEDDGCLGGF</sequence>